<evidence type="ECO:0000259" key="2">
    <source>
        <dbReference type="Pfam" id="PF21294"/>
    </source>
</evidence>
<evidence type="ECO:0000313" key="3">
    <source>
        <dbReference type="EMBL" id="BAM17303.1"/>
    </source>
</evidence>
<reference evidence="3" key="1">
    <citation type="submission" date="2012-03" db="EMBL/GenBank/DDBJ databases">
        <title>Primary structure analysis for the major alginate lyase isozyme LbAly35 from Littorina brevicula.</title>
        <authorList>
            <person name="Wang L."/>
            <person name="Rahman M.M."/>
            <person name="Inoue A."/>
            <person name="Ojima T."/>
        </authorList>
    </citation>
    <scope>NUCLEOTIDE SEQUENCE</scope>
</reference>
<dbReference type="AlphaFoldDB" id="I4DHB3"/>
<dbReference type="PANTHER" id="PTHR40124:SF1">
    <property type="entry name" value="DISAGGREGATASE RELATED REPEAT PROTEIN"/>
    <property type="match status" value="1"/>
</dbReference>
<feature type="domain" description="Polysaccharide lyase 14" evidence="2">
    <location>
        <begin position="78"/>
        <end position="283"/>
    </location>
</feature>
<gene>
    <name evidence="3" type="primary">LbAly35</name>
</gene>
<sequence length="296" mass="32950">MKAETQLCLCLVVLVTVLSGVNPSTSHQSNTKRASGTELFRHTTFTDGSISEALSDFHVQNMWGANALSVVPDPAGGTDKVLRVHYAKGSFSHTHDRDYGAGFYATPIPPRTAMMLSYDVFFQDNFHFVLGGKLPGLWGGAMKSCSGGRHSDDCFTTRFMWRDGARGEVYVYLPPAEQTGSFCNRTDVECFPLKGNSLGRGKWHFKLNQWQNMAQYVHLNDIGQRNGYVKVFVDGQKVYEGRDLVLRTKSSINIDGMYFSTFFGGANSSWATPVDTHTYFKNFVFSTDPDHPTMIG</sequence>
<feature type="chain" id="PRO_5003688827" evidence="1">
    <location>
        <begin position="24"/>
        <end position="296"/>
    </location>
</feature>
<dbReference type="PANTHER" id="PTHR40124">
    <property type="match status" value="1"/>
</dbReference>
<feature type="signal peptide" evidence="1">
    <location>
        <begin position="1"/>
        <end position="23"/>
    </location>
</feature>
<keyword evidence="3" id="KW-0456">Lyase</keyword>
<organism evidence="3">
    <name type="scientific">Littorina brevicula</name>
    <dbReference type="NCBI Taxonomy" id="45748"/>
    <lineage>
        <taxon>Eukaryota</taxon>
        <taxon>Metazoa</taxon>
        <taxon>Spiralia</taxon>
        <taxon>Lophotrochozoa</taxon>
        <taxon>Mollusca</taxon>
        <taxon>Gastropoda</taxon>
        <taxon>Caenogastropoda</taxon>
        <taxon>Littorinimorpha</taxon>
        <taxon>Littorinoidea</taxon>
        <taxon>Littorinidae</taxon>
        <taxon>Littorina</taxon>
    </lineage>
</organism>
<evidence type="ECO:0000256" key="1">
    <source>
        <dbReference type="SAM" id="SignalP"/>
    </source>
</evidence>
<protein>
    <submittedName>
        <fullName evidence="3">Alginate lyase</fullName>
    </submittedName>
</protein>
<dbReference type="GO" id="GO:0016829">
    <property type="term" value="F:lyase activity"/>
    <property type="evidence" value="ECO:0007669"/>
    <property type="project" value="UniProtKB-KW"/>
</dbReference>
<name>I4DHB3_9CAEN</name>
<accession>I4DHB3</accession>
<dbReference type="EMBL" id="AB704758">
    <property type="protein sequence ID" value="BAM17303.1"/>
    <property type="molecule type" value="mRNA"/>
</dbReference>
<dbReference type="Pfam" id="PF21294">
    <property type="entry name" value="Polysacc_lyase_14"/>
    <property type="match status" value="1"/>
</dbReference>
<dbReference type="InterPro" id="IPR048958">
    <property type="entry name" value="Polysacc_lyase_14"/>
</dbReference>
<keyword evidence="1" id="KW-0732">Signal</keyword>
<dbReference type="Gene3D" id="2.60.120.200">
    <property type="match status" value="1"/>
</dbReference>
<proteinExistence type="evidence at transcript level"/>